<dbReference type="InterPro" id="IPR027417">
    <property type="entry name" value="P-loop_NTPase"/>
</dbReference>
<sequence>KSEGDWKSIYEGYTSTVEYPSLAVHGKLMNAFPEAKTILTVRDEESWYESVNQ</sequence>
<keyword evidence="2" id="KW-1185">Reference proteome</keyword>
<dbReference type="Gene3D" id="3.40.50.300">
    <property type="entry name" value="P-loop containing nucleotide triphosphate hydrolases"/>
    <property type="match status" value="1"/>
</dbReference>
<dbReference type="PANTHER" id="PTHR36978">
    <property type="entry name" value="P-LOOP CONTAINING NUCLEOTIDE TRIPHOSPHATE HYDROLASE"/>
    <property type="match status" value="1"/>
</dbReference>
<reference evidence="1 2" key="1">
    <citation type="journal article" date="2021" name="Nat. Plants">
        <title>The Taxus genome provides insights into paclitaxel biosynthesis.</title>
        <authorList>
            <person name="Xiong X."/>
            <person name="Gou J."/>
            <person name="Liao Q."/>
            <person name="Li Y."/>
            <person name="Zhou Q."/>
            <person name="Bi G."/>
            <person name="Li C."/>
            <person name="Du R."/>
            <person name="Wang X."/>
            <person name="Sun T."/>
            <person name="Guo L."/>
            <person name="Liang H."/>
            <person name="Lu P."/>
            <person name="Wu Y."/>
            <person name="Zhang Z."/>
            <person name="Ro D.K."/>
            <person name="Shang Y."/>
            <person name="Huang S."/>
            <person name="Yan J."/>
        </authorList>
    </citation>
    <scope>NUCLEOTIDE SEQUENCE [LARGE SCALE GENOMIC DNA]</scope>
    <source>
        <strain evidence="1">Ta-2019</strain>
    </source>
</reference>
<dbReference type="Pfam" id="PF17784">
    <property type="entry name" value="Sulfotransfer_4"/>
    <property type="match status" value="1"/>
</dbReference>
<evidence type="ECO:0000313" key="2">
    <source>
        <dbReference type="Proteomes" id="UP000824469"/>
    </source>
</evidence>
<name>A0AA38GIC0_TAXCH</name>
<comment type="caution">
    <text evidence="1">The sequence shown here is derived from an EMBL/GenBank/DDBJ whole genome shotgun (WGS) entry which is preliminary data.</text>
</comment>
<feature type="non-terminal residue" evidence="1">
    <location>
        <position position="1"/>
    </location>
</feature>
<feature type="non-terminal residue" evidence="1">
    <location>
        <position position="53"/>
    </location>
</feature>
<evidence type="ECO:0000313" key="1">
    <source>
        <dbReference type="EMBL" id="KAH9323171.1"/>
    </source>
</evidence>
<dbReference type="EMBL" id="JAHRHJ020000003">
    <property type="protein sequence ID" value="KAH9323171.1"/>
    <property type="molecule type" value="Genomic_DNA"/>
</dbReference>
<dbReference type="InterPro" id="IPR040632">
    <property type="entry name" value="Sulfotransfer_4"/>
</dbReference>
<dbReference type="AlphaFoldDB" id="A0AA38GIC0"/>
<proteinExistence type="predicted"/>
<dbReference type="PANTHER" id="PTHR36978:SF4">
    <property type="entry name" value="P-LOOP CONTAINING NUCLEOSIDE TRIPHOSPHATE HYDROLASE PROTEIN"/>
    <property type="match status" value="1"/>
</dbReference>
<accession>A0AA38GIC0</accession>
<protein>
    <recommendedName>
        <fullName evidence="3">Sulfotransferase</fullName>
    </recommendedName>
</protein>
<gene>
    <name evidence="1" type="ORF">KI387_017810</name>
</gene>
<organism evidence="1 2">
    <name type="scientific">Taxus chinensis</name>
    <name type="common">Chinese yew</name>
    <name type="synonym">Taxus wallichiana var. chinensis</name>
    <dbReference type="NCBI Taxonomy" id="29808"/>
    <lineage>
        <taxon>Eukaryota</taxon>
        <taxon>Viridiplantae</taxon>
        <taxon>Streptophyta</taxon>
        <taxon>Embryophyta</taxon>
        <taxon>Tracheophyta</taxon>
        <taxon>Spermatophyta</taxon>
        <taxon>Pinopsida</taxon>
        <taxon>Pinidae</taxon>
        <taxon>Conifers II</taxon>
        <taxon>Cupressales</taxon>
        <taxon>Taxaceae</taxon>
        <taxon>Taxus</taxon>
    </lineage>
</organism>
<evidence type="ECO:0008006" key="3">
    <source>
        <dbReference type="Google" id="ProtNLM"/>
    </source>
</evidence>
<dbReference type="Proteomes" id="UP000824469">
    <property type="component" value="Unassembled WGS sequence"/>
</dbReference>